<evidence type="ECO:0008006" key="6">
    <source>
        <dbReference type="Google" id="ProtNLM"/>
    </source>
</evidence>
<name>A0A1Q9AEP3_9HYPH</name>
<dbReference type="EMBL" id="MKIO01000040">
    <property type="protein sequence ID" value="OLP53366.1"/>
    <property type="molecule type" value="Genomic_DNA"/>
</dbReference>
<reference evidence="2 4" key="1">
    <citation type="submission" date="2016-09" db="EMBL/GenBank/DDBJ databases">
        <title>Rhizobium sp. nov., a novel species isolated from the rice rhizosphere.</title>
        <authorList>
            <person name="Zhao J."/>
            <person name="Zhang X."/>
        </authorList>
    </citation>
    <scope>NUCLEOTIDE SEQUENCE [LARGE SCALE GENOMIC DNA]</scope>
    <source>
        <strain evidence="2 4">MH17</strain>
    </source>
</reference>
<accession>A0A1Q9AEP3</accession>
<dbReference type="Proteomes" id="UP000192652">
    <property type="component" value="Unassembled WGS sequence"/>
</dbReference>
<feature type="transmembrane region" description="Helical" evidence="1">
    <location>
        <begin position="137"/>
        <end position="157"/>
    </location>
</feature>
<feature type="transmembrane region" description="Helical" evidence="1">
    <location>
        <begin position="71"/>
        <end position="93"/>
    </location>
</feature>
<evidence type="ECO:0000313" key="4">
    <source>
        <dbReference type="Proteomes" id="UP000186143"/>
    </source>
</evidence>
<keyword evidence="5" id="KW-1185">Reference proteome</keyword>
<gene>
    <name evidence="2" type="ORF">BJF92_00980</name>
    <name evidence="3" type="ORF">BTR14_17625</name>
</gene>
<sequence length="198" mass="21294">MPQLEEVGIYLKGLWLLILGKSEGFGWLDISVSGVWRSFAAILWCLPAMMVSWASWRLAYLSDMPAGTPTGLAFIAKLMIVDLLSWIVPLLLVAALSRPLGFDTLLAPLIVATNWLSVPTYYAMAVPSALRLLLPEAQGLSGLLSLLALIGALLALFRVVRAVTGEQALLSWALSALLVLPSLMLGDLLQRSLGLLPG</sequence>
<dbReference type="OrthoDB" id="9811204at2"/>
<dbReference type="EMBL" id="MSPX01000017">
    <property type="protein sequence ID" value="OQP84924.1"/>
    <property type="molecule type" value="Genomic_DNA"/>
</dbReference>
<keyword evidence="1" id="KW-0812">Transmembrane</keyword>
<organism evidence="2 4">
    <name type="scientific">Xaviernesmea rhizosphaerae</name>
    <dbReference type="NCBI Taxonomy" id="1672749"/>
    <lineage>
        <taxon>Bacteria</taxon>
        <taxon>Pseudomonadati</taxon>
        <taxon>Pseudomonadota</taxon>
        <taxon>Alphaproteobacteria</taxon>
        <taxon>Hyphomicrobiales</taxon>
        <taxon>Rhizobiaceae</taxon>
        <taxon>Rhizobium/Agrobacterium group</taxon>
        <taxon>Xaviernesmea</taxon>
    </lineage>
</organism>
<dbReference type="AlphaFoldDB" id="A0A1Q9AEP3"/>
<evidence type="ECO:0000256" key="1">
    <source>
        <dbReference type="SAM" id="Phobius"/>
    </source>
</evidence>
<feature type="transmembrane region" description="Helical" evidence="1">
    <location>
        <begin position="105"/>
        <end position="125"/>
    </location>
</feature>
<keyword evidence="1" id="KW-1133">Transmembrane helix</keyword>
<evidence type="ECO:0000313" key="5">
    <source>
        <dbReference type="Proteomes" id="UP000192652"/>
    </source>
</evidence>
<dbReference type="STRING" id="1672749.BJF92_00980"/>
<feature type="transmembrane region" description="Helical" evidence="1">
    <location>
        <begin position="169"/>
        <end position="189"/>
    </location>
</feature>
<dbReference type="Proteomes" id="UP000186143">
    <property type="component" value="Unassembled WGS sequence"/>
</dbReference>
<evidence type="ECO:0000313" key="3">
    <source>
        <dbReference type="EMBL" id="OQP84924.1"/>
    </source>
</evidence>
<reference evidence="3 5" key="3">
    <citation type="journal article" date="2017" name="Antonie Van Leeuwenhoek">
        <title>Rhizobium rhizosphaerae sp. nov., a novel species isolated from rice rhizosphere.</title>
        <authorList>
            <person name="Zhao J.J."/>
            <person name="Zhang J."/>
            <person name="Zhang R.J."/>
            <person name="Zhang C.W."/>
            <person name="Yin H.Q."/>
            <person name="Zhang X.X."/>
        </authorList>
    </citation>
    <scope>NUCLEOTIDE SEQUENCE [LARGE SCALE GENOMIC DNA]</scope>
    <source>
        <strain evidence="3 5">RD15</strain>
    </source>
</reference>
<feature type="transmembrane region" description="Helical" evidence="1">
    <location>
        <begin position="39"/>
        <end position="59"/>
    </location>
</feature>
<reference evidence="3" key="2">
    <citation type="submission" date="2016-12" db="EMBL/GenBank/DDBJ databases">
        <authorList>
            <person name="Zhang X."/>
            <person name="Zhao J."/>
        </authorList>
    </citation>
    <scope>NUCLEOTIDE SEQUENCE</scope>
    <source>
        <strain evidence="3">RD15</strain>
    </source>
</reference>
<comment type="caution">
    <text evidence="2">The sequence shown here is derived from an EMBL/GenBank/DDBJ whole genome shotgun (WGS) entry which is preliminary data.</text>
</comment>
<keyword evidence="1" id="KW-0472">Membrane</keyword>
<evidence type="ECO:0000313" key="2">
    <source>
        <dbReference type="EMBL" id="OLP53366.1"/>
    </source>
</evidence>
<dbReference type="RefSeq" id="WP_075636589.1">
    <property type="nucleotide sequence ID" value="NZ_MKIO01000040.1"/>
</dbReference>
<protein>
    <recommendedName>
        <fullName evidence="6">Yip1 domain-containing protein</fullName>
    </recommendedName>
</protein>
<proteinExistence type="predicted"/>